<evidence type="ECO:0000256" key="4">
    <source>
        <dbReference type="ARBA" id="ARBA00023136"/>
    </source>
</evidence>
<dbReference type="EMBL" id="CAJNOC010000334">
    <property type="protein sequence ID" value="CAF0746702.1"/>
    <property type="molecule type" value="Genomic_DNA"/>
</dbReference>
<keyword evidence="3 5" id="KW-1133">Transmembrane helix</keyword>
<proteinExistence type="predicted"/>
<feature type="transmembrane region" description="Helical" evidence="5">
    <location>
        <begin position="206"/>
        <end position="226"/>
    </location>
</feature>
<evidence type="ECO:0000256" key="2">
    <source>
        <dbReference type="ARBA" id="ARBA00022692"/>
    </source>
</evidence>
<reference evidence="6" key="1">
    <citation type="submission" date="2021-02" db="EMBL/GenBank/DDBJ databases">
        <authorList>
            <person name="Nowell W R."/>
        </authorList>
    </citation>
    <scope>NUCLEOTIDE SEQUENCE</scope>
    <source>
        <strain evidence="6">Ploen Becks lab</strain>
    </source>
</reference>
<keyword evidence="4 5" id="KW-0472">Membrane</keyword>
<evidence type="ECO:0000256" key="3">
    <source>
        <dbReference type="ARBA" id="ARBA00022989"/>
    </source>
</evidence>
<dbReference type="Gene3D" id="3.30.40.10">
    <property type="entry name" value="Zinc/RING finger domain, C3HC4 (zinc finger)"/>
    <property type="match status" value="1"/>
</dbReference>
<keyword evidence="2 5" id="KW-0812">Transmembrane</keyword>
<evidence type="ECO:0000256" key="5">
    <source>
        <dbReference type="SAM" id="Phobius"/>
    </source>
</evidence>
<dbReference type="GO" id="GO:0016020">
    <property type="term" value="C:membrane"/>
    <property type="evidence" value="ECO:0007669"/>
    <property type="project" value="UniProtKB-SubCell"/>
</dbReference>
<dbReference type="AlphaFoldDB" id="A0A813P8Q3"/>
<keyword evidence="7" id="KW-1185">Reference proteome</keyword>
<organism evidence="6 7">
    <name type="scientific">Brachionus calyciflorus</name>
    <dbReference type="NCBI Taxonomy" id="104777"/>
    <lineage>
        <taxon>Eukaryota</taxon>
        <taxon>Metazoa</taxon>
        <taxon>Spiralia</taxon>
        <taxon>Gnathifera</taxon>
        <taxon>Rotifera</taxon>
        <taxon>Eurotatoria</taxon>
        <taxon>Monogononta</taxon>
        <taxon>Pseudotrocha</taxon>
        <taxon>Ploima</taxon>
        <taxon>Brachionidae</taxon>
        <taxon>Brachionus</taxon>
    </lineage>
</organism>
<comment type="subcellular location">
    <subcellularLocation>
        <location evidence="1">Membrane</location>
        <topology evidence="1">Multi-pass membrane protein</topology>
    </subcellularLocation>
</comment>
<protein>
    <recommendedName>
        <fullName evidence="8">RING-CH-type domain-containing protein</fullName>
    </recommendedName>
</protein>
<feature type="transmembrane region" description="Helical" evidence="5">
    <location>
        <begin position="298"/>
        <end position="320"/>
    </location>
</feature>
<feature type="transmembrane region" description="Helical" evidence="5">
    <location>
        <begin position="159"/>
        <end position="186"/>
    </location>
</feature>
<dbReference type="OrthoDB" id="10374719at2759"/>
<evidence type="ECO:0008006" key="8">
    <source>
        <dbReference type="Google" id="ProtNLM"/>
    </source>
</evidence>
<dbReference type="PANTHER" id="PTHR46283">
    <property type="entry name" value="E3 UBIQUITIN-PROTEIN LIGASE MARCH5"/>
    <property type="match status" value="1"/>
</dbReference>
<feature type="transmembrane region" description="Helical" evidence="5">
    <location>
        <begin position="272"/>
        <end position="292"/>
    </location>
</feature>
<dbReference type="Proteomes" id="UP000663879">
    <property type="component" value="Unassembled WGS sequence"/>
</dbReference>
<accession>A0A813P8Q3</accession>
<gene>
    <name evidence="6" type="ORF">OXX778_LOCUS3691</name>
</gene>
<comment type="caution">
    <text evidence="6">The sequence shown here is derived from an EMBL/GenBank/DDBJ whole genome shotgun (WGS) entry which is preliminary data.</text>
</comment>
<evidence type="ECO:0000256" key="1">
    <source>
        <dbReference type="ARBA" id="ARBA00004141"/>
    </source>
</evidence>
<evidence type="ECO:0000313" key="7">
    <source>
        <dbReference type="Proteomes" id="UP000663879"/>
    </source>
</evidence>
<sequence length="344" mass="39610">MSENQQQIIINRQNGNTILLNDSHSTQNQNTSINTTRVHFSPKKCWICTNIFELEEIEYNLIQSFYFNQNLDYIVSYNSTNDNKINKIRLISILNKFILSICKCKKKLAHIECFNNYIDAKQNGNIAIDIYCSQCNFKYEFDYPFNGLNLKFFDIFDQVLYCSSSIMTICLCVASSYWCCLTYGVITVLQINGYKEGFRILNTSSNFSMFGLLPTIPIALVAFRFIPVSGLIDKLLPTYSITELSRKINENGYDQLPEDDDEKEDAKFMSKIRLVVGGLLLPTIAISVDKFFLSRLNLVNSVLVRTTISGIIFIGAKNLVKTLSKRKKIWQQMNRDIRNYVPCD</sequence>
<name>A0A813P8Q3_9BILA</name>
<dbReference type="InterPro" id="IPR013083">
    <property type="entry name" value="Znf_RING/FYVE/PHD"/>
</dbReference>
<evidence type="ECO:0000313" key="6">
    <source>
        <dbReference type="EMBL" id="CAF0746702.1"/>
    </source>
</evidence>